<dbReference type="EC" id="2.7.7.101" evidence="12"/>
<dbReference type="GO" id="GO:0003899">
    <property type="term" value="F:DNA-directed RNA polymerase activity"/>
    <property type="evidence" value="ECO:0007669"/>
    <property type="project" value="UniProtKB-UniRule"/>
</dbReference>
<evidence type="ECO:0000256" key="10">
    <source>
        <dbReference type="ARBA" id="ARBA00023125"/>
    </source>
</evidence>
<evidence type="ECO:0000256" key="11">
    <source>
        <dbReference type="ARBA" id="ARBA00023163"/>
    </source>
</evidence>
<evidence type="ECO:0000256" key="14">
    <source>
        <dbReference type="PIRSR" id="PIRSR002811-1"/>
    </source>
</evidence>
<dbReference type="Gene3D" id="1.10.860.10">
    <property type="entry name" value="DNAb Helicase, Chain A"/>
    <property type="match status" value="1"/>
</dbReference>
<dbReference type="Pfam" id="PF13155">
    <property type="entry name" value="Toprim_2"/>
    <property type="match status" value="1"/>
</dbReference>
<protein>
    <recommendedName>
        <fullName evidence="12 13">DNA primase</fullName>
        <ecNumber evidence="12">2.7.7.101</ecNumber>
    </recommendedName>
</protein>
<dbReference type="InterPro" id="IPR006295">
    <property type="entry name" value="DNA_primase_DnaG"/>
</dbReference>
<feature type="domain" description="Toprim" evidence="15">
    <location>
        <begin position="258"/>
        <end position="339"/>
    </location>
</feature>
<dbReference type="InterPro" id="IPR002694">
    <property type="entry name" value="Znf_CHC2"/>
</dbReference>
<proteinExistence type="inferred from homology"/>
<dbReference type="InterPro" id="IPR030846">
    <property type="entry name" value="DnaG_bac"/>
</dbReference>
<dbReference type="InterPro" id="IPR019475">
    <property type="entry name" value="DNA_primase_DnaB-bd"/>
</dbReference>
<dbReference type="Gene3D" id="3.40.1360.10">
    <property type="match status" value="1"/>
</dbReference>
<evidence type="ECO:0000256" key="6">
    <source>
        <dbReference type="ARBA" id="ARBA00022723"/>
    </source>
</evidence>
<evidence type="ECO:0000256" key="12">
    <source>
        <dbReference type="HAMAP-Rule" id="MF_00974"/>
    </source>
</evidence>
<dbReference type="InterPro" id="IPR034151">
    <property type="entry name" value="TOPRIM_DnaG_bac"/>
</dbReference>
<comment type="cofactor">
    <cofactor evidence="12 13 14">
        <name>Zn(2+)</name>
        <dbReference type="ChEBI" id="CHEBI:29105"/>
    </cofactor>
    <text evidence="12 13 14">Binds 1 zinc ion per monomer.</text>
</comment>
<organism evidence="16 17">
    <name type="scientific">Candidatus Portnoybacteria bacterium CG10_big_fil_rev_8_21_14_0_10_43_39</name>
    <dbReference type="NCBI Taxonomy" id="1974815"/>
    <lineage>
        <taxon>Bacteria</taxon>
        <taxon>Candidatus Portnoyibacteriota</taxon>
    </lineage>
</organism>
<evidence type="ECO:0000256" key="2">
    <source>
        <dbReference type="ARBA" id="ARBA00022515"/>
    </source>
</evidence>
<evidence type="ECO:0000256" key="13">
    <source>
        <dbReference type="PIRNR" id="PIRNR002811"/>
    </source>
</evidence>
<evidence type="ECO:0000256" key="7">
    <source>
        <dbReference type="ARBA" id="ARBA00022771"/>
    </source>
</evidence>
<dbReference type="HAMAP" id="MF_00974">
    <property type="entry name" value="DNA_primase_DnaG"/>
    <property type="match status" value="1"/>
</dbReference>
<dbReference type="InterPro" id="IPR037068">
    <property type="entry name" value="DNA_primase_core_N_sf"/>
</dbReference>
<keyword evidence="4 12" id="KW-0548">Nucleotidyltransferase</keyword>
<comment type="catalytic activity">
    <reaction evidence="12">
        <text>ssDNA + n NTP = ssDNA/pppN(pN)n-1 hybrid + (n-1) diphosphate.</text>
        <dbReference type="EC" id="2.7.7.101"/>
    </reaction>
</comment>
<dbReference type="InterPro" id="IPR013264">
    <property type="entry name" value="DNAG_N"/>
</dbReference>
<evidence type="ECO:0000256" key="1">
    <source>
        <dbReference type="ARBA" id="ARBA00022478"/>
    </source>
</evidence>
<dbReference type="GO" id="GO:0008270">
    <property type="term" value="F:zinc ion binding"/>
    <property type="evidence" value="ECO:0007669"/>
    <property type="project" value="UniProtKB-UniRule"/>
</dbReference>
<comment type="function">
    <text evidence="12 13">RNA polymerase that catalyzes the synthesis of short RNA molecules used as primers for DNA polymerase during DNA replication.</text>
</comment>
<dbReference type="InterPro" id="IPR006171">
    <property type="entry name" value="TOPRIM_dom"/>
</dbReference>
<keyword evidence="11 12" id="KW-0804">Transcription</keyword>
<accession>A0A2M8KH71</accession>
<evidence type="ECO:0000256" key="4">
    <source>
        <dbReference type="ARBA" id="ARBA00022695"/>
    </source>
</evidence>
<keyword evidence="9" id="KW-0460">Magnesium</keyword>
<dbReference type="SUPFAM" id="SSF56731">
    <property type="entry name" value="DNA primase core"/>
    <property type="match status" value="1"/>
</dbReference>
<dbReference type="FunFam" id="3.90.580.10:FF:000001">
    <property type="entry name" value="DNA primase"/>
    <property type="match status" value="1"/>
</dbReference>
<keyword evidence="7 12" id="KW-0863">Zinc-finger</keyword>
<name>A0A2M8KH71_9BACT</name>
<dbReference type="GO" id="GO:0003677">
    <property type="term" value="F:DNA binding"/>
    <property type="evidence" value="ECO:0007669"/>
    <property type="project" value="UniProtKB-KW"/>
</dbReference>
<dbReference type="Pfam" id="PF08275">
    <property type="entry name" value="DNAG_N"/>
    <property type="match status" value="1"/>
</dbReference>
<dbReference type="Proteomes" id="UP000231255">
    <property type="component" value="Unassembled WGS sequence"/>
</dbReference>
<comment type="similarity">
    <text evidence="12 13">Belongs to the DnaG primase family.</text>
</comment>
<keyword evidence="8 12" id="KW-0862">Zinc</keyword>
<evidence type="ECO:0000256" key="3">
    <source>
        <dbReference type="ARBA" id="ARBA00022679"/>
    </source>
</evidence>
<dbReference type="Pfam" id="PF10410">
    <property type="entry name" value="DnaB_bind"/>
    <property type="match status" value="1"/>
</dbReference>
<dbReference type="PIRSF" id="PIRSF002811">
    <property type="entry name" value="DnaG"/>
    <property type="match status" value="1"/>
</dbReference>
<dbReference type="InterPro" id="IPR050219">
    <property type="entry name" value="DnaG_primase"/>
</dbReference>
<comment type="domain">
    <text evidence="12">Contains an N-terminal zinc-binding domain, a central core domain that contains the primase activity, and a C-terminal DnaB-binding domain.</text>
</comment>
<dbReference type="NCBIfam" id="TIGR01391">
    <property type="entry name" value="dnaG"/>
    <property type="match status" value="1"/>
</dbReference>
<dbReference type="GO" id="GO:1990077">
    <property type="term" value="C:primosome complex"/>
    <property type="evidence" value="ECO:0007669"/>
    <property type="project" value="UniProtKB-KW"/>
</dbReference>
<dbReference type="PANTHER" id="PTHR30313">
    <property type="entry name" value="DNA PRIMASE"/>
    <property type="match status" value="1"/>
</dbReference>
<dbReference type="GO" id="GO:0006269">
    <property type="term" value="P:DNA replication, synthesis of primer"/>
    <property type="evidence" value="ECO:0007669"/>
    <property type="project" value="UniProtKB-UniRule"/>
</dbReference>
<dbReference type="GO" id="GO:0000428">
    <property type="term" value="C:DNA-directed RNA polymerase complex"/>
    <property type="evidence" value="ECO:0007669"/>
    <property type="project" value="UniProtKB-KW"/>
</dbReference>
<keyword evidence="1 12" id="KW-0240">DNA-directed RNA polymerase</keyword>
<keyword evidence="2 12" id="KW-0639">Primosome</keyword>
<evidence type="ECO:0000313" key="16">
    <source>
        <dbReference type="EMBL" id="PJE59257.1"/>
    </source>
</evidence>
<evidence type="ECO:0000256" key="8">
    <source>
        <dbReference type="ARBA" id="ARBA00022833"/>
    </source>
</evidence>
<sequence length="589" mass="66485">MNNSSVDEIKSKLDIIDVINGYIRLQKAGRNYRANCPFHSEKTPSFMVSPEKQMWHCFGCGKGGSIFDFVMEMEGMEFGDALKVLAQRAGVELKKIDPKLSARLKTERTRLYEICDWASRFFVKQLESAAGKKMRDYLVGRGLKSETIALWRIGYAPNEWQALTDFLNSRGYPTAEILKAGLAVKNDRGKYYDRFRDRIIFPIADINDMTIGFTGRENPNNPDKRMGKYVNIPNTPIYDKSRVLYGLNKAKLDIKKENLCVLVEGQMDVIMAHQSGFGNVVASSGTALTEYQLKTIKRYTENLATSFDMDAAGKEATKRGINLAVELGFSAKVISLPAAKDPADYLKENAETWPKMLKQAQNLIEFCLNNALKSNDAETAEGKKEISKSVLPIIKRIPNKIEQAYWIQETAKKLGVGETVLMQELDKINFSPLLVNSDPVFPVKNSGGHKMDLEEYAIGLALSCSEGQNQYRIEPKCLFTNSQLGEIFEAIKNTKKKKIVLADLKKKLPPHLAEQIDGLAFKAEVQKCLADEFEPEKEIKFCFRQLKKKFLKDKLSKLSLAIKQAESKKDKTLLKNLTEEFAQLSKEIS</sequence>
<evidence type="ECO:0000256" key="5">
    <source>
        <dbReference type="ARBA" id="ARBA00022705"/>
    </source>
</evidence>
<dbReference type="SMART" id="SM00400">
    <property type="entry name" value="ZnF_CHCC"/>
    <property type="match status" value="1"/>
</dbReference>
<keyword evidence="5 12" id="KW-0235">DNA replication</keyword>
<dbReference type="PANTHER" id="PTHR30313:SF2">
    <property type="entry name" value="DNA PRIMASE"/>
    <property type="match status" value="1"/>
</dbReference>
<dbReference type="GO" id="GO:0005737">
    <property type="term" value="C:cytoplasm"/>
    <property type="evidence" value="ECO:0007669"/>
    <property type="project" value="TreeGrafter"/>
</dbReference>
<feature type="zinc finger region" description="CHC2-type" evidence="12 14">
    <location>
        <begin position="36"/>
        <end position="60"/>
    </location>
</feature>
<comment type="subunit">
    <text evidence="12">Monomer. Interacts with DnaB.</text>
</comment>
<dbReference type="AlphaFoldDB" id="A0A2M8KH71"/>
<evidence type="ECO:0000256" key="9">
    <source>
        <dbReference type="ARBA" id="ARBA00022842"/>
    </source>
</evidence>
<reference evidence="17" key="1">
    <citation type="submission" date="2017-09" db="EMBL/GenBank/DDBJ databases">
        <title>Depth-based differentiation of microbial function through sediment-hosted aquifers and enrichment of novel symbionts in the deep terrestrial subsurface.</title>
        <authorList>
            <person name="Probst A.J."/>
            <person name="Ladd B."/>
            <person name="Jarett J.K."/>
            <person name="Geller-Mcgrath D.E."/>
            <person name="Sieber C.M.K."/>
            <person name="Emerson J.B."/>
            <person name="Anantharaman K."/>
            <person name="Thomas B.C."/>
            <person name="Malmstrom R."/>
            <person name="Stieglmeier M."/>
            <person name="Klingl A."/>
            <person name="Woyke T."/>
            <person name="Ryan C.M."/>
            <person name="Banfield J.F."/>
        </authorList>
    </citation>
    <scope>NUCLEOTIDE SEQUENCE [LARGE SCALE GENOMIC DNA]</scope>
</reference>
<evidence type="ECO:0000313" key="17">
    <source>
        <dbReference type="Proteomes" id="UP000231255"/>
    </source>
</evidence>
<dbReference type="CDD" id="cd03364">
    <property type="entry name" value="TOPRIM_DnaG_primases"/>
    <property type="match status" value="1"/>
</dbReference>
<dbReference type="InterPro" id="IPR016136">
    <property type="entry name" value="DNA_helicase_N/primase_C"/>
</dbReference>
<dbReference type="SUPFAM" id="SSF57783">
    <property type="entry name" value="Zinc beta-ribbon"/>
    <property type="match status" value="1"/>
</dbReference>
<dbReference type="Pfam" id="PF01807">
    <property type="entry name" value="Zn_ribbon_DnaG"/>
    <property type="match status" value="1"/>
</dbReference>
<keyword evidence="3 12" id="KW-0808">Transferase</keyword>
<dbReference type="EMBL" id="PFDZ01000039">
    <property type="protein sequence ID" value="PJE59257.1"/>
    <property type="molecule type" value="Genomic_DNA"/>
</dbReference>
<gene>
    <name evidence="12" type="primary">dnaG</name>
    <name evidence="16" type="ORF">COU84_01770</name>
</gene>
<dbReference type="SMART" id="SM00493">
    <property type="entry name" value="TOPRIM"/>
    <property type="match status" value="1"/>
</dbReference>
<comment type="caution">
    <text evidence="16">The sequence shown here is derived from an EMBL/GenBank/DDBJ whole genome shotgun (WGS) entry which is preliminary data.</text>
</comment>
<keyword evidence="6 12" id="KW-0479">Metal-binding</keyword>
<dbReference type="Gene3D" id="3.90.580.10">
    <property type="entry name" value="Zinc finger, CHC2-type domain"/>
    <property type="match status" value="1"/>
</dbReference>
<dbReference type="Gene3D" id="3.90.980.10">
    <property type="entry name" value="DNA primase, catalytic core, N-terminal domain"/>
    <property type="match status" value="1"/>
</dbReference>
<dbReference type="PROSITE" id="PS50880">
    <property type="entry name" value="TOPRIM"/>
    <property type="match status" value="1"/>
</dbReference>
<evidence type="ECO:0000259" key="15">
    <source>
        <dbReference type="PROSITE" id="PS50880"/>
    </source>
</evidence>
<keyword evidence="10 12" id="KW-0238">DNA-binding</keyword>
<dbReference type="InterPro" id="IPR036977">
    <property type="entry name" value="DNA_primase_Znf_CHC2"/>
</dbReference>